<gene>
    <name evidence="2" type="ORF">P43SY_011113</name>
</gene>
<dbReference type="PANTHER" id="PTHR34415:SF1">
    <property type="entry name" value="INTEGRASE CATALYTIC DOMAIN-CONTAINING PROTEIN"/>
    <property type="match status" value="1"/>
</dbReference>
<feature type="compositionally biased region" description="Acidic residues" evidence="1">
    <location>
        <begin position="1"/>
        <end position="13"/>
    </location>
</feature>
<protein>
    <submittedName>
        <fullName evidence="2">Uncharacterized protein</fullName>
    </submittedName>
</protein>
<name>A0AAD5L5J0_PYTIN</name>
<organism evidence="2 3">
    <name type="scientific">Pythium insidiosum</name>
    <name type="common">Pythiosis disease agent</name>
    <dbReference type="NCBI Taxonomy" id="114742"/>
    <lineage>
        <taxon>Eukaryota</taxon>
        <taxon>Sar</taxon>
        <taxon>Stramenopiles</taxon>
        <taxon>Oomycota</taxon>
        <taxon>Peronosporomycetes</taxon>
        <taxon>Pythiales</taxon>
        <taxon>Pythiaceae</taxon>
        <taxon>Pythium</taxon>
    </lineage>
</organism>
<accession>A0AAD5L5J0</accession>
<sequence length="304" mass="34193">MSDVETSDYDSDSPYEVISSGESTDEDEMEASTAAPAAPWTSTYVDEDFRSRVEELCAFECCSDHCLADAQESVSRFVNSSNNMSKEARKTSFLTALAVSASAELVERRRGQGRRQRYAYILPYCGVVCKKAFQAVYNVSNDTLTRARNQVAEGDAFVKAHKNKGNTHAAKIDEPFIMNWFRGVSMRIGEPCPIRFRKQRNSDGVVVRYTTRETITFLPAYLTWRNLHKEFCTFVADNRPDHQHVPFSTFFAVLSKRCKDIRISAPRSNVCDICSVYRSVSSTAPTTAETENQAMHALDARAMS</sequence>
<keyword evidence="3" id="KW-1185">Reference proteome</keyword>
<reference evidence="2" key="1">
    <citation type="submission" date="2021-12" db="EMBL/GenBank/DDBJ databases">
        <title>Prjna785345.</title>
        <authorList>
            <person name="Rujirawat T."/>
            <person name="Krajaejun T."/>
        </authorList>
    </citation>
    <scope>NUCLEOTIDE SEQUENCE</scope>
    <source>
        <strain evidence="2">Pi057C3</strain>
    </source>
</reference>
<evidence type="ECO:0000313" key="2">
    <source>
        <dbReference type="EMBL" id="KAJ0390300.1"/>
    </source>
</evidence>
<dbReference type="Proteomes" id="UP001209570">
    <property type="component" value="Unassembled WGS sequence"/>
</dbReference>
<evidence type="ECO:0000256" key="1">
    <source>
        <dbReference type="SAM" id="MobiDB-lite"/>
    </source>
</evidence>
<dbReference type="AlphaFoldDB" id="A0AAD5L5J0"/>
<feature type="region of interest" description="Disordered" evidence="1">
    <location>
        <begin position="1"/>
        <end position="37"/>
    </location>
</feature>
<evidence type="ECO:0000313" key="3">
    <source>
        <dbReference type="Proteomes" id="UP001209570"/>
    </source>
</evidence>
<dbReference type="PANTHER" id="PTHR34415">
    <property type="entry name" value="INTEGRASE CATALYTIC DOMAIN-CONTAINING PROTEIN"/>
    <property type="match status" value="1"/>
</dbReference>
<comment type="caution">
    <text evidence="2">The sequence shown here is derived from an EMBL/GenBank/DDBJ whole genome shotgun (WGS) entry which is preliminary data.</text>
</comment>
<dbReference type="EMBL" id="JAKCXM010002319">
    <property type="protein sequence ID" value="KAJ0390300.1"/>
    <property type="molecule type" value="Genomic_DNA"/>
</dbReference>
<proteinExistence type="predicted"/>